<gene>
    <name evidence="3" type="ORF">BSTOLATCC_MIC22099</name>
</gene>
<dbReference type="Proteomes" id="UP001162131">
    <property type="component" value="Unassembled WGS sequence"/>
</dbReference>
<proteinExistence type="predicted"/>
<keyword evidence="4" id="KW-1185">Reference proteome</keyword>
<organism evidence="3 4">
    <name type="scientific">Blepharisma stoltei</name>
    <dbReference type="NCBI Taxonomy" id="1481888"/>
    <lineage>
        <taxon>Eukaryota</taxon>
        <taxon>Sar</taxon>
        <taxon>Alveolata</taxon>
        <taxon>Ciliophora</taxon>
        <taxon>Postciliodesmatophora</taxon>
        <taxon>Heterotrichea</taxon>
        <taxon>Heterotrichida</taxon>
        <taxon>Blepharismidae</taxon>
        <taxon>Blepharisma</taxon>
    </lineage>
</organism>
<evidence type="ECO:0000256" key="1">
    <source>
        <dbReference type="SAM" id="MobiDB-lite"/>
    </source>
</evidence>
<sequence length="352" mass="40811">MELRRPSFNPYSNPSEDDMRIEPEELALSKTDERSLTITIVRTSIEQTTPQRYQVTRRGVINSLRIPQDMTVRIGRQHINEEGLRPNDITLPPSDRAISRCHCMIECKKFFIFEIPEEWIAFLMAYHPRLGRNSIWNYLPLDLFRYILMFIKEPRAPYLVDLGSMCGTYVKVSNTEPIELEQGQNFLIGSDIIIEIDRVANDPVPPSLNSEQTLEDIGQNTFNSSDMMIEDIGPYILIRVCRSLNDNEETINASTWKFAAEEKYKSFTIGRSQICDIQLSENTISRTQCRVIYDEGKWLLYDGLANKPTINGTWMSVFKKERVNREHSLPFKLKNGSQIKVSDTILQVDWIE</sequence>
<accession>A0AAU9J462</accession>
<evidence type="ECO:0000313" key="4">
    <source>
        <dbReference type="Proteomes" id="UP001162131"/>
    </source>
</evidence>
<feature type="region of interest" description="Disordered" evidence="1">
    <location>
        <begin position="1"/>
        <end position="20"/>
    </location>
</feature>
<feature type="domain" description="FHA" evidence="2">
    <location>
        <begin position="72"/>
        <end position="105"/>
    </location>
</feature>
<dbReference type="InterPro" id="IPR000253">
    <property type="entry name" value="FHA_dom"/>
</dbReference>
<comment type="caution">
    <text evidence="3">The sequence shown here is derived from an EMBL/GenBank/DDBJ whole genome shotgun (WGS) entry which is preliminary data.</text>
</comment>
<dbReference type="EMBL" id="CAJZBQ010000021">
    <property type="protein sequence ID" value="CAG9318732.1"/>
    <property type="molecule type" value="Genomic_DNA"/>
</dbReference>
<evidence type="ECO:0000259" key="2">
    <source>
        <dbReference type="PROSITE" id="PS50006"/>
    </source>
</evidence>
<dbReference type="SUPFAM" id="SSF49879">
    <property type="entry name" value="SMAD/FHA domain"/>
    <property type="match status" value="2"/>
</dbReference>
<name>A0AAU9J462_9CILI</name>
<dbReference type="PANTHER" id="PTHR46210:SF1">
    <property type="entry name" value="FHA DOMAIN-CONTAINING PROTEIN"/>
    <property type="match status" value="1"/>
</dbReference>
<reference evidence="3" key="1">
    <citation type="submission" date="2021-09" db="EMBL/GenBank/DDBJ databases">
        <authorList>
            <consortium name="AG Swart"/>
            <person name="Singh M."/>
            <person name="Singh A."/>
            <person name="Seah K."/>
            <person name="Emmerich C."/>
        </authorList>
    </citation>
    <scope>NUCLEOTIDE SEQUENCE</scope>
    <source>
        <strain evidence="3">ATCC30299</strain>
    </source>
</reference>
<evidence type="ECO:0000313" key="3">
    <source>
        <dbReference type="EMBL" id="CAG9318732.1"/>
    </source>
</evidence>
<dbReference type="Gene3D" id="2.60.200.20">
    <property type="match status" value="2"/>
</dbReference>
<dbReference type="Pfam" id="PF00498">
    <property type="entry name" value="FHA"/>
    <property type="match status" value="1"/>
</dbReference>
<dbReference type="PANTHER" id="PTHR46210">
    <property type="entry name" value="FHA DOMAIN-CONTAINING PROTEIN"/>
    <property type="match status" value="1"/>
</dbReference>
<dbReference type="CDD" id="cd00060">
    <property type="entry name" value="FHA"/>
    <property type="match status" value="1"/>
</dbReference>
<dbReference type="PROSITE" id="PS50006">
    <property type="entry name" value="FHA_DOMAIN"/>
    <property type="match status" value="2"/>
</dbReference>
<dbReference type="SMART" id="SM00240">
    <property type="entry name" value="FHA"/>
    <property type="match status" value="2"/>
</dbReference>
<dbReference type="AlphaFoldDB" id="A0AAU9J462"/>
<feature type="domain" description="FHA" evidence="2">
    <location>
        <begin position="267"/>
        <end position="315"/>
    </location>
</feature>
<dbReference type="InterPro" id="IPR008984">
    <property type="entry name" value="SMAD_FHA_dom_sf"/>
</dbReference>
<protein>
    <recommendedName>
        <fullName evidence="2">FHA domain-containing protein</fullName>
    </recommendedName>
</protein>